<accession>A0ABS2E6A7</accession>
<evidence type="ECO:0000313" key="2">
    <source>
        <dbReference type="Proteomes" id="UP000716906"/>
    </source>
</evidence>
<protein>
    <submittedName>
        <fullName evidence="1">Uncharacterized protein</fullName>
    </submittedName>
</protein>
<gene>
    <name evidence="1" type="ORF">H7U36_03360</name>
</gene>
<dbReference type="EMBL" id="JACLYY010000002">
    <property type="protein sequence ID" value="MBM6737145.1"/>
    <property type="molecule type" value="Genomic_DNA"/>
</dbReference>
<dbReference type="RefSeq" id="WP_033126754.1">
    <property type="nucleotide sequence ID" value="NZ_JACLYY010000002.1"/>
</dbReference>
<proteinExistence type="predicted"/>
<name>A0ABS2E6A7_9FIRM</name>
<sequence>MRSSLECLQEFIDKNGEEWQKRLSTCMKSDEELSPDERACFQDFVEAYREAVIAGKSDELGAVKKRIANDLLADELREYIDQYLTGFYAAEPLRTLEVKDFDSAKKLADLIFEEKIVRFNPAIYEKYADFGFDAEQTFASVVNVVASLAEFTVEGNLQKKAIEEAVYTNIRITRKLSSYIAEKTDRNFEQIRAGLILRRLSENN</sequence>
<reference evidence="1 2" key="1">
    <citation type="journal article" date="2021" name="Sci. Rep.">
        <title>The distribution of antibiotic resistance genes in chicken gut microbiota commensals.</title>
        <authorList>
            <person name="Juricova H."/>
            <person name="Matiasovicova J."/>
            <person name="Kubasova T."/>
            <person name="Cejkova D."/>
            <person name="Rychlik I."/>
        </authorList>
    </citation>
    <scope>NUCLEOTIDE SEQUENCE [LARGE SCALE GENOMIC DNA]</scope>
    <source>
        <strain evidence="1 2">An773</strain>
    </source>
</reference>
<organism evidence="1 2">
    <name type="scientific">Faecalicatena fissicatena</name>
    <dbReference type="NCBI Taxonomy" id="290055"/>
    <lineage>
        <taxon>Bacteria</taxon>
        <taxon>Bacillati</taxon>
        <taxon>Bacillota</taxon>
        <taxon>Clostridia</taxon>
        <taxon>Lachnospirales</taxon>
        <taxon>Lachnospiraceae</taxon>
        <taxon>Faecalicatena</taxon>
    </lineage>
</organism>
<comment type="caution">
    <text evidence="1">The sequence shown here is derived from an EMBL/GenBank/DDBJ whole genome shotgun (WGS) entry which is preliminary data.</text>
</comment>
<keyword evidence="2" id="KW-1185">Reference proteome</keyword>
<dbReference type="Proteomes" id="UP000716906">
    <property type="component" value="Unassembled WGS sequence"/>
</dbReference>
<evidence type="ECO:0000313" key="1">
    <source>
        <dbReference type="EMBL" id="MBM6737145.1"/>
    </source>
</evidence>